<dbReference type="PANTHER" id="PTHR43471">
    <property type="entry name" value="ABC TRANSPORTER PERMEASE"/>
    <property type="match status" value="1"/>
</dbReference>
<dbReference type="InterPro" id="IPR013525">
    <property type="entry name" value="ABC2_TM"/>
</dbReference>
<dbReference type="EMBL" id="SRXV01000003">
    <property type="protein sequence ID" value="TGY92208.1"/>
    <property type="molecule type" value="Genomic_DNA"/>
</dbReference>
<name>A0A4S2H9C6_9PROT</name>
<comment type="subcellular location">
    <subcellularLocation>
        <location evidence="1">Membrane</location>
        <topology evidence="1">Multi-pass membrane protein</topology>
    </subcellularLocation>
</comment>
<feature type="transmembrane region" description="Helical" evidence="5">
    <location>
        <begin position="300"/>
        <end position="333"/>
    </location>
</feature>
<reference evidence="7 8" key="1">
    <citation type="journal article" date="2013" name="Int. J. Syst. Evol. Microbiol.">
        <title>Marinicauda pacifica gen. nov., sp. nov., a prosthecate alphaproteobacterium of the family Hyphomonadaceae isolated from deep seawater.</title>
        <authorList>
            <person name="Zhang X.Y."/>
            <person name="Li G.W."/>
            <person name="Wang C.S."/>
            <person name="Zhang Y.J."/>
            <person name="Xu X.W."/>
            <person name="Li H."/>
            <person name="Liu A."/>
            <person name="Liu C."/>
            <person name="Xie B.B."/>
            <person name="Qin Q.L."/>
            <person name="Xu Z."/>
            <person name="Chen X.L."/>
            <person name="Zhou B.C."/>
            <person name="Zhang Y.Z."/>
        </authorList>
    </citation>
    <scope>NUCLEOTIDE SEQUENCE [LARGE SCALE GENOMIC DNA]</scope>
    <source>
        <strain evidence="7 8">P-1 km-3</strain>
    </source>
</reference>
<evidence type="ECO:0000256" key="5">
    <source>
        <dbReference type="SAM" id="Phobius"/>
    </source>
</evidence>
<dbReference type="Proteomes" id="UP000305451">
    <property type="component" value="Unassembled WGS sequence"/>
</dbReference>
<dbReference type="GO" id="GO:0016020">
    <property type="term" value="C:membrane"/>
    <property type="evidence" value="ECO:0007669"/>
    <property type="project" value="UniProtKB-SubCell"/>
</dbReference>
<evidence type="ECO:0000313" key="8">
    <source>
        <dbReference type="Proteomes" id="UP000305451"/>
    </source>
</evidence>
<dbReference type="PANTHER" id="PTHR43471:SF3">
    <property type="entry name" value="ABC TRANSPORTER PERMEASE PROTEIN NATB"/>
    <property type="match status" value="1"/>
</dbReference>
<accession>A0A4S2H9C6</accession>
<evidence type="ECO:0000259" key="6">
    <source>
        <dbReference type="Pfam" id="PF12698"/>
    </source>
</evidence>
<sequence length="486" mass="52430">MRAIYLIARREYLSYVATWGFWLSLLSVPVFLVVGAAIPVLVESSQPTRYYVVIDETGEGYDALVQAGVERERRERARAALEAMAMTRPEAARTQALERFDEAATPEAGLDAGFEALGMEAAPAGLAAGSGNRMRVEPPAATPEALRPWLTGERTVSTPEGERPLFGALVIRRGSETPLSLTWYSTNLTDNAIAQDARRVLEDELQEELLRSEGLSEARIAALDQLQPEMRSVDPSVEAGGEREVTGADRVPFVLSIALAFILWASVFSVANMLLTSLIEEKGGKIIEVLLSTARFHEILIGKLAGVACVSFTLFAVWGVVGSVVATAGGTALASFDPEMAELLSGIVKPGLFAAALCYFIVGYLMFGAIFLALGSLCETLQDAQSLMSPIILVLMAPLIILSFAMQSMDSAFVAMASWVPLWTPFLMMARLPTEPPLWEIAGTTLLMLATMVGVLWGATAVFRQGALSQANVDSVKRWFRLGKTG</sequence>
<proteinExistence type="predicted"/>
<dbReference type="OrthoDB" id="7539112at2"/>
<evidence type="ECO:0000256" key="2">
    <source>
        <dbReference type="ARBA" id="ARBA00022692"/>
    </source>
</evidence>
<evidence type="ECO:0000256" key="3">
    <source>
        <dbReference type="ARBA" id="ARBA00022989"/>
    </source>
</evidence>
<feature type="transmembrane region" description="Helical" evidence="5">
    <location>
        <begin position="353"/>
        <end position="375"/>
    </location>
</feature>
<keyword evidence="2 5" id="KW-0812">Transmembrane</keyword>
<dbReference type="AlphaFoldDB" id="A0A4S2H9C6"/>
<evidence type="ECO:0000256" key="1">
    <source>
        <dbReference type="ARBA" id="ARBA00004141"/>
    </source>
</evidence>
<dbReference type="RefSeq" id="WP_135945342.1">
    <property type="nucleotide sequence ID" value="NZ_BMEI01000003.1"/>
</dbReference>
<dbReference type="Pfam" id="PF12698">
    <property type="entry name" value="ABC2_membrane_3"/>
    <property type="match status" value="1"/>
</dbReference>
<evidence type="ECO:0000313" key="7">
    <source>
        <dbReference type="EMBL" id="TGY92208.1"/>
    </source>
</evidence>
<feature type="transmembrane region" description="Helical" evidence="5">
    <location>
        <begin position="387"/>
        <end position="406"/>
    </location>
</feature>
<feature type="transmembrane region" description="Helical" evidence="5">
    <location>
        <begin position="441"/>
        <end position="463"/>
    </location>
</feature>
<feature type="domain" description="ABC-2 type transporter transmembrane" evidence="6">
    <location>
        <begin position="19"/>
        <end position="459"/>
    </location>
</feature>
<protein>
    <submittedName>
        <fullName evidence="7">ABC transporter permease</fullName>
    </submittedName>
</protein>
<keyword evidence="8" id="KW-1185">Reference proteome</keyword>
<gene>
    <name evidence="7" type="ORF">E5162_11160</name>
</gene>
<keyword evidence="3 5" id="KW-1133">Transmembrane helix</keyword>
<dbReference type="GO" id="GO:0140359">
    <property type="term" value="F:ABC-type transporter activity"/>
    <property type="evidence" value="ECO:0007669"/>
    <property type="project" value="InterPro"/>
</dbReference>
<comment type="caution">
    <text evidence="7">The sequence shown here is derived from an EMBL/GenBank/DDBJ whole genome shotgun (WGS) entry which is preliminary data.</text>
</comment>
<feature type="transmembrane region" description="Helical" evidence="5">
    <location>
        <begin position="253"/>
        <end position="279"/>
    </location>
</feature>
<keyword evidence="4 5" id="KW-0472">Membrane</keyword>
<organism evidence="7 8">
    <name type="scientific">Marinicauda pacifica</name>
    <dbReference type="NCBI Taxonomy" id="1133559"/>
    <lineage>
        <taxon>Bacteria</taxon>
        <taxon>Pseudomonadati</taxon>
        <taxon>Pseudomonadota</taxon>
        <taxon>Alphaproteobacteria</taxon>
        <taxon>Maricaulales</taxon>
        <taxon>Maricaulaceae</taxon>
        <taxon>Marinicauda</taxon>
    </lineage>
</organism>
<evidence type="ECO:0000256" key="4">
    <source>
        <dbReference type="ARBA" id="ARBA00023136"/>
    </source>
</evidence>
<feature type="transmembrane region" description="Helical" evidence="5">
    <location>
        <begin position="12"/>
        <end position="42"/>
    </location>
</feature>